<evidence type="ECO:0000256" key="5">
    <source>
        <dbReference type="ARBA" id="ARBA00023136"/>
    </source>
</evidence>
<evidence type="ECO:0000256" key="6">
    <source>
        <dbReference type="RuleBase" id="RU363076"/>
    </source>
</evidence>
<dbReference type="InterPro" id="IPR045214">
    <property type="entry name" value="Surf1/Surf4"/>
</dbReference>
<keyword evidence="5 6" id="KW-0472">Membrane</keyword>
<dbReference type="KEGG" id="psic:J4E96_02550"/>
<proteinExistence type="inferred from homology"/>
<evidence type="ECO:0000256" key="1">
    <source>
        <dbReference type="ARBA" id="ARBA00004370"/>
    </source>
</evidence>
<gene>
    <name evidence="7" type="ORF">J4E96_02550</name>
</gene>
<dbReference type="CDD" id="cd06662">
    <property type="entry name" value="SURF1"/>
    <property type="match status" value="1"/>
</dbReference>
<evidence type="ECO:0000256" key="2">
    <source>
        <dbReference type="ARBA" id="ARBA00007165"/>
    </source>
</evidence>
<keyword evidence="3 6" id="KW-0812">Transmembrane</keyword>
<keyword evidence="4 6" id="KW-1133">Transmembrane helix</keyword>
<dbReference type="PANTHER" id="PTHR23427:SF2">
    <property type="entry name" value="SURFEIT LOCUS PROTEIN 1"/>
    <property type="match status" value="1"/>
</dbReference>
<sequence length="277" mass="28480">MPAPDSPPTTLLRAATRPRLLVLLVVLLAAAAVCGRLGAWQLDRAQSRGEQLERQQVAARESAAPEPLGDVLAPQESFNGELVGRAVTVSGTYEAAGQLLVVDRVLDGRAGYLVLTPLRVTGGGAAGWTGADPVLPVVRGWVEDPADAVDLLEPPAGVVTVTGHLQVSEGGGQGASAPGQTDAVSSAQLVNSWGGPIYAGYVVLTEASPAQPAGLALLGPPTLGTSDSGNYNVQNLAYAAQWWIFGGFALFLWIRMVRDEAAGDPPVSQPVAAAARP</sequence>
<evidence type="ECO:0000313" key="7">
    <source>
        <dbReference type="EMBL" id="QTE29925.1"/>
    </source>
</evidence>
<evidence type="ECO:0000313" key="8">
    <source>
        <dbReference type="Proteomes" id="UP000663937"/>
    </source>
</evidence>
<dbReference type="EMBL" id="CP071868">
    <property type="protein sequence ID" value="QTE29925.1"/>
    <property type="molecule type" value="Genomic_DNA"/>
</dbReference>
<feature type="transmembrane region" description="Helical" evidence="6">
    <location>
        <begin position="20"/>
        <end position="39"/>
    </location>
</feature>
<protein>
    <recommendedName>
        <fullName evidence="6">SURF1-like protein</fullName>
    </recommendedName>
</protein>
<dbReference type="InterPro" id="IPR002994">
    <property type="entry name" value="Surf1/Shy1"/>
</dbReference>
<evidence type="ECO:0000256" key="4">
    <source>
        <dbReference type="ARBA" id="ARBA00022989"/>
    </source>
</evidence>
<dbReference type="RefSeq" id="WP_227424240.1">
    <property type="nucleotide sequence ID" value="NZ_CP071868.1"/>
</dbReference>
<name>A0A8A4ZF43_9MICO</name>
<dbReference type="Pfam" id="PF02104">
    <property type="entry name" value="SURF1"/>
    <property type="match status" value="1"/>
</dbReference>
<organism evidence="7 8">
    <name type="scientific">Pengzhenrongella sicca</name>
    <dbReference type="NCBI Taxonomy" id="2819238"/>
    <lineage>
        <taxon>Bacteria</taxon>
        <taxon>Bacillati</taxon>
        <taxon>Actinomycetota</taxon>
        <taxon>Actinomycetes</taxon>
        <taxon>Micrococcales</taxon>
        <taxon>Pengzhenrongella</taxon>
    </lineage>
</organism>
<comment type="subcellular location">
    <subcellularLocation>
        <location evidence="6">Cell membrane</location>
        <topology evidence="6">Multi-pass membrane protein</topology>
    </subcellularLocation>
    <subcellularLocation>
        <location evidence="1">Membrane</location>
    </subcellularLocation>
</comment>
<comment type="similarity">
    <text evidence="2 6">Belongs to the SURF1 family.</text>
</comment>
<dbReference type="PROSITE" id="PS50895">
    <property type="entry name" value="SURF1"/>
    <property type="match status" value="1"/>
</dbReference>
<dbReference type="GO" id="GO:0005886">
    <property type="term" value="C:plasma membrane"/>
    <property type="evidence" value="ECO:0007669"/>
    <property type="project" value="UniProtKB-SubCell"/>
</dbReference>
<dbReference type="PANTHER" id="PTHR23427">
    <property type="entry name" value="SURFEIT LOCUS PROTEIN"/>
    <property type="match status" value="1"/>
</dbReference>
<keyword evidence="8" id="KW-1185">Reference proteome</keyword>
<dbReference type="Proteomes" id="UP000663937">
    <property type="component" value="Chromosome"/>
</dbReference>
<evidence type="ECO:0000256" key="3">
    <source>
        <dbReference type="ARBA" id="ARBA00022692"/>
    </source>
</evidence>
<reference evidence="7" key="1">
    <citation type="submission" date="2021-03" db="EMBL/GenBank/DDBJ databases">
        <title>Pengzhenrongella sicca gen. nov., sp. nov., a new member of suborder Micrococcineae isolated from High-Arctic tundra soil.</title>
        <authorList>
            <person name="Peng F."/>
        </authorList>
    </citation>
    <scope>NUCLEOTIDE SEQUENCE</scope>
    <source>
        <strain evidence="7">LRZ-2</strain>
    </source>
</reference>
<feature type="transmembrane region" description="Helical" evidence="6">
    <location>
        <begin position="236"/>
        <end position="254"/>
    </location>
</feature>
<keyword evidence="6" id="KW-1003">Cell membrane</keyword>
<dbReference type="AlphaFoldDB" id="A0A8A4ZF43"/>
<accession>A0A8A4ZF43</accession>